<sequence length="40" mass="4071">MTANILTVLGLVWCAAGVAAYSLIKVASQADAADDMAAHH</sequence>
<accession>A0ABT9SCX0</accession>
<evidence type="ECO:0000313" key="2">
    <source>
        <dbReference type="Proteomes" id="UP001226867"/>
    </source>
</evidence>
<evidence type="ECO:0000313" key="1">
    <source>
        <dbReference type="EMBL" id="MDP9902202.1"/>
    </source>
</evidence>
<dbReference type="RefSeq" id="WP_307691955.1">
    <property type="nucleotide sequence ID" value="NZ_JAUSRO010000016.1"/>
</dbReference>
<protein>
    <submittedName>
        <fullName evidence="1">Uncharacterized protein</fullName>
    </submittedName>
</protein>
<dbReference type="Proteomes" id="UP001226867">
    <property type="component" value="Unassembled WGS sequence"/>
</dbReference>
<organism evidence="1 2">
    <name type="scientific">Variovorax ginsengisoli</name>
    <dbReference type="NCBI Taxonomy" id="363844"/>
    <lineage>
        <taxon>Bacteria</taxon>
        <taxon>Pseudomonadati</taxon>
        <taxon>Pseudomonadota</taxon>
        <taxon>Betaproteobacteria</taxon>
        <taxon>Burkholderiales</taxon>
        <taxon>Comamonadaceae</taxon>
        <taxon>Variovorax</taxon>
    </lineage>
</organism>
<comment type="caution">
    <text evidence="1">The sequence shown here is derived from an EMBL/GenBank/DDBJ whole genome shotgun (WGS) entry which is preliminary data.</text>
</comment>
<reference evidence="1 2" key="1">
    <citation type="submission" date="2023-07" db="EMBL/GenBank/DDBJ databases">
        <title>Sorghum-associated microbial communities from plants grown in Nebraska, USA.</title>
        <authorList>
            <person name="Schachtman D."/>
        </authorList>
    </citation>
    <scope>NUCLEOTIDE SEQUENCE [LARGE SCALE GENOMIC DNA]</scope>
    <source>
        <strain evidence="1 2">DS1607</strain>
    </source>
</reference>
<keyword evidence="2" id="KW-1185">Reference proteome</keyword>
<proteinExistence type="predicted"/>
<name>A0ABT9SCX0_9BURK</name>
<gene>
    <name evidence="1" type="ORF">J2W36_004478</name>
</gene>
<dbReference type="EMBL" id="JAUSRO010000016">
    <property type="protein sequence ID" value="MDP9902202.1"/>
    <property type="molecule type" value="Genomic_DNA"/>
</dbReference>